<keyword evidence="2" id="KW-1185">Reference proteome</keyword>
<proteinExistence type="predicted"/>
<dbReference type="EMBL" id="FQWQ01000006">
    <property type="protein sequence ID" value="SHH97109.1"/>
    <property type="molecule type" value="Genomic_DNA"/>
</dbReference>
<dbReference type="Proteomes" id="UP000184212">
    <property type="component" value="Unassembled WGS sequence"/>
</dbReference>
<accession>A0A1M5XBI6</accession>
<gene>
    <name evidence="1" type="ORF">SAMN04488109_6352</name>
</gene>
<dbReference type="AlphaFoldDB" id="A0A1M5XBI6"/>
<evidence type="ECO:0000313" key="1">
    <source>
        <dbReference type="EMBL" id="SHH97109.1"/>
    </source>
</evidence>
<dbReference type="STRING" id="947013.SAMN04488109_6352"/>
<evidence type="ECO:0000313" key="2">
    <source>
        <dbReference type="Proteomes" id="UP000184212"/>
    </source>
</evidence>
<protein>
    <recommendedName>
        <fullName evidence="3">MetA-pathway of phenol degradation</fullName>
    </recommendedName>
</protein>
<evidence type="ECO:0008006" key="3">
    <source>
        <dbReference type="Google" id="ProtNLM"/>
    </source>
</evidence>
<organism evidence="1 2">
    <name type="scientific">Chryseolinea serpens</name>
    <dbReference type="NCBI Taxonomy" id="947013"/>
    <lineage>
        <taxon>Bacteria</taxon>
        <taxon>Pseudomonadati</taxon>
        <taxon>Bacteroidota</taxon>
        <taxon>Cytophagia</taxon>
        <taxon>Cytophagales</taxon>
        <taxon>Fulvivirgaceae</taxon>
        <taxon>Chryseolinea</taxon>
    </lineage>
</organism>
<reference evidence="1 2" key="1">
    <citation type="submission" date="2016-11" db="EMBL/GenBank/DDBJ databases">
        <authorList>
            <person name="Jaros S."/>
            <person name="Januszkiewicz K."/>
            <person name="Wedrychowicz H."/>
        </authorList>
    </citation>
    <scope>NUCLEOTIDE SEQUENCE [LARGE SCALE GENOMIC DNA]</scope>
    <source>
        <strain evidence="1 2">DSM 24574</strain>
    </source>
</reference>
<sequence>MTGQVPDSTDQKSNVSASGRVMLANAGFAPVPAFSFNSPLMMGFLSLKKKRFSFEPDLALGLNGKPWLVNNWFRLAFIDRKKLKATVGLNPSLYFGEVVMLSGESIIRAHRNLTFEFAGEQTLTSPWALRWTYLLVHAFDTGALSGQFFDVSNIITALRLPKILIAKVKPEVFYFNFDGNIDGFYGSGSVTADLQCIPLSVYFQGVQPFWAGFPGTHYKWNAGLVYGF</sequence>
<name>A0A1M5XBI6_9BACT</name>